<dbReference type="AlphaFoldDB" id="A0A0C2X5P0"/>
<dbReference type="Proteomes" id="UP000054549">
    <property type="component" value="Unassembled WGS sequence"/>
</dbReference>
<reference evidence="1 2" key="1">
    <citation type="submission" date="2014-04" db="EMBL/GenBank/DDBJ databases">
        <title>Evolutionary Origins and Diversification of the Mycorrhizal Mutualists.</title>
        <authorList>
            <consortium name="DOE Joint Genome Institute"/>
            <consortium name="Mycorrhizal Genomics Consortium"/>
            <person name="Kohler A."/>
            <person name="Kuo A."/>
            <person name="Nagy L.G."/>
            <person name="Floudas D."/>
            <person name="Copeland A."/>
            <person name="Barry K.W."/>
            <person name="Cichocki N."/>
            <person name="Veneault-Fourrey C."/>
            <person name="LaButti K."/>
            <person name="Lindquist E.A."/>
            <person name="Lipzen A."/>
            <person name="Lundell T."/>
            <person name="Morin E."/>
            <person name="Murat C."/>
            <person name="Riley R."/>
            <person name="Ohm R."/>
            <person name="Sun H."/>
            <person name="Tunlid A."/>
            <person name="Henrissat B."/>
            <person name="Grigoriev I.V."/>
            <person name="Hibbett D.S."/>
            <person name="Martin F."/>
        </authorList>
    </citation>
    <scope>NUCLEOTIDE SEQUENCE [LARGE SCALE GENOMIC DNA]</scope>
    <source>
        <strain evidence="1 2">Koide BX008</strain>
    </source>
</reference>
<evidence type="ECO:0000313" key="2">
    <source>
        <dbReference type="Proteomes" id="UP000054549"/>
    </source>
</evidence>
<dbReference type="InParanoid" id="A0A0C2X5P0"/>
<sequence>MHAFEVSLPIHSISHINLGRLILPLYLNHIGDDLSRGLMTFDEANPLGKLGRTYSIRG</sequence>
<dbReference type="HOGENOM" id="CLU_2978664_0_0_1"/>
<accession>A0A0C2X5P0</accession>
<gene>
    <name evidence="1" type="ORF">M378DRAFT_163032</name>
</gene>
<dbReference type="OrthoDB" id="276422at2759"/>
<name>A0A0C2X5P0_AMAMK</name>
<protein>
    <submittedName>
        <fullName evidence="1">Uncharacterized protein</fullName>
    </submittedName>
</protein>
<dbReference type="EMBL" id="KN818248">
    <property type="protein sequence ID" value="KIL64581.1"/>
    <property type="molecule type" value="Genomic_DNA"/>
</dbReference>
<proteinExistence type="predicted"/>
<evidence type="ECO:0000313" key="1">
    <source>
        <dbReference type="EMBL" id="KIL64581.1"/>
    </source>
</evidence>
<organism evidence="1 2">
    <name type="scientific">Amanita muscaria (strain Koide BX008)</name>
    <dbReference type="NCBI Taxonomy" id="946122"/>
    <lineage>
        <taxon>Eukaryota</taxon>
        <taxon>Fungi</taxon>
        <taxon>Dikarya</taxon>
        <taxon>Basidiomycota</taxon>
        <taxon>Agaricomycotina</taxon>
        <taxon>Agaricomycetes</taxon>
        <taxon>Agaricomycetidae</taxon>
        <taxon>Agaricales</taxon>
        <taxon>Pluteineae</taxon>
        <taxon>Amanitaceae</taxon>
        <taxon>Amanita</taxon>
    </lineage>
</organism>
<keyword evidence="2" id="KW-1185">Reference proteome</keyword>